<accession>A0AAW0JX94</accession>
<keyword evidence="2" id="KW-1185">Reference proteome</keyword>
<dbReference type="PANTHER" id="PTHR23032:SF13">
    <property type="entry name" value="BRO1 DOMAIN-CONTAINING PROTEIN BROX"/>
    <property type="match status" value="1"/>
</dbReference>
<sequence length="139" mass="15614">MTSKKRSSRSQLPLLPSRHSSASFTLNLHHRHTDRQSRMRRRRKSSCHALCFLLWDCAVLCLPKPPPHHTPNLTTIEFAGAVCGAWKQTGAAVSHDPKETGMSNAWYEVLSVLHLMAMLSLSQANLLLLPRTFADGYQP</sequence>
<gene>
    <name evidence="1" type="ORF">CFP56_027922</name>
</gene>
<comment type="caution">
    <text evidence="1">The sequence shown here is derived from an EMBL/GenBank/DDBJ whole genome shotgun (WGS) entry which is preliminary data.</text>
</comment>
<evidence type="ECO:0000313" key="1">
    <source>
        <dbReference type="EMBL" id="KAK7830816.1"/>
    </source>
</evidence>
<proteinExistence type="predicted"/>
<organism evidence="1 2">
    <name type="scientific">Quercus suber</name>
    <name type="common">Cork oak</name>
    <dbReference type="NCBI Taxonomy" id="58331"/>
    <lineage>
        <taxon>Eukaryota</taxon>
        <taxon>Viridiplantae</taxon>
        <taxon>Streptophyta</taxon>
        <taxon>Embryophyta</taxon>
        <taxon>Tracheophyta</taxon>
        <taxon>Spermatophyta</taxon>
        <taxon>Magnoliopsida</taxon>
        <taxon>eudicotyledons</taxon>
        <taxon>Gunneridae</taxon>
        <taxon>Pentapetalae</taxon>
        <taxon>rosids</taxon>
        <taxon>fabids</taxon>
        <taxon>Fagales</taxon>
        <taxon>Fagaceae</taxon>
        <taxon>Quercus</taxon>
    </lineage>
</organism>
<dbReference type="Proteomes" id="UP000237347">
    <property type="component" value="Unassembled WGS sequence"/>
</dbReference>
<dbReference type="InterPro" id="IPR038898">
    <property type="entry name" value="BROX"/>
</dbReference>
<dbReference type="EMBL" id="PKMF04000455">
    <property type="protein sequence ID" value="KAK7830816.1"/>
    <property type="molecule type" value="Genomic_DNA"/>
</dbReference>
<dbReference type="AlphaFoldDB" id="A0AAW0JX94"/>
<dbReference type="PANTHER" id="PTHR23032">
    <property type="entry name" value="BRO1 DOMAIN-CONTAINING PROTEIN BROX"/>
    <property type="match status" value="1"/>
</dbReference>
<evidence type="ECO:0000313" key="2">
    <source>
        <dbReference type="Proteomes" id="UP000237347"/>
    </source>
</evidence>
<reference evidence="1 2" key="1">
    <citation type="journal article" date="2018" name="Sci. Data">
        <title>The draft genome sequence of cork oak.</title>
        <authorList>
            <person name="Ramos A.M."/>
            <person name="Usie A."/>
            <person name="Barbosa P."/>
            <person name="Barros P.M."/>
            <person name="Capote T."/>
            <person name="Chaves I."/>
            <person name="Simoes F."/>
            <person name="Abreu I."/>
            <person name="Carrasquinho I."/>
            <person name="Faro C."/>
            <person name="Guimaraes J.B."/>
            <person name="Mendonca D."/>
            <person name="Nobrega F."/>
            <person name="Rodrigues L."/>
            <person name="Saibo N.J.M."/>
            <person name="Varela M.C."/>
            <person name="Egas C."/>
            <person name="Matos J."/>
            <person name="Miguel C.M."/>
            <person name="Oliveira M.M."/>
            <person name="Ricardo C.P."/>
            <person name="Goncalves S."/>
        </authorList>
    </citation>
    <scope>NUCLEOTIDE SEQUENCE [LARGE SCALE GENOMIC DNA]</scope>
    <source>
        <strain evidence="2">cv. HL8</strain>
    </source>
</reference>
<protein>
    <submittedName>
        <fullName evidence="1">Uncharacterized protein</fullName>
    </submittedName>
</protein>
<name>A0AAW0JX94_QUESU</name>